<sequence>MDRSEVKNKIVDFFRKQIELKQSQQNYRHQVQMGGLYELFRDSLKDVPGYKQDEYFSVVREVVQELINAGFLYPGTPGDFNSGYPWLSITAYGTEAFMSEDWLPYDPEGYLKALKAKVPEIDDVTFAYIGESIAAFNRRHLLSATITLGVASENLMLNLIEAYTNWLKEPRKTKFQKRIEDRWIATQYREFKQEFLTDVKSLPKELQGDWEIYLDGIFNFVRLNRNDAGHPTGKELSAKVVYANLQIFADYARYLSDLVKHFSQ</sequence>
<dbReference type="STRING" id="1618446.UV61_C0020G0011"/>
<dbReference type="AlphaFoldDB" id="A0A0G1FEB1"/>
<protein>
    <submittedName>
        <fullName evidence="1">Uncharacterized protein</fullName>
    </submittedName>
</protein>
<accession>A0A0G1FEB1</accession>
<evidence type="ECO:0000313" key="2">
    <source>
        <dbReference type="Proteomes" id="UP000034050"/>
    </source>
</evidence>
<name>A0A0G1FEB1_9BACT</name>
<comment type="caution">
    <text evidence="1">The sequence shown here is derived from an EMBL/GenBank/DDBJ whole genome shotgun (WGS) entry which is preliminary data.</text>
</comment>
<dbReference type="EMBL" id="LCFD01000020">
    <property type="protein sequence ID" value="KKS85178.1"/>
    <property type="molecule type" value="Genomic_DNA"/>
</dbReference>
<gene>
    <name evidence="1" type="ORF">UV61_C0020G0011</name>
</gene>
<proteinExistence type="predicted"/>
<evidence type="ECO:0000313" key="1">
    <source>
        <dbReference type="EMBL" id="KKS85178.1"/>
    </source>
</evidence>
<reference evidence="1 2" key="1">
    <citation type="journal article" date="2015" name="Nature">
        <title>rRNA introns, odd ribosomes, and small enigmatic genomes across a large radiation of phyla.</title>
        <authorList>
            <person name="Brown C.T."/>
            <person name="Hug L.A."/>
            <person name="Thomas B.C."/>
            <person name="Sharon I."/>
            <person name="Castelle C.J."/>
            <person name="Singh A."/>
            <person name="Wilkins M.J."/>
            <person name="Williams K.H."/>
            <person name="Banfield J.F."/>
        </authorList>
    </citation>
    <scope>NUCLEOTIDE SEQUENCE [LARGE SCALE GENOMIC DNA]</scope>
</reference>
<organism evidence="1 2">
    <name type="scientific">Candidatus Gottesmanbacteria bacterium GW2011_GWB1_43_11</name>
    <dbReference type="NCBI Taxonomy" id="1618446"/>
    <lineage>
        <taxon>Bacteria</taxon>
        <taxon>Candidatus Gottesmaniibacteriota</taxon>
    </lineage>
</organism>
<dbReference type="Proteomes" id="UP000034050">
    <property type="component" value="Unassembled WGS sequence"/>
</dbReference>